<dbReference type="PANTHER" id="PTHR47328:SF1">
    <property type="entry name" value="RUTC FAMILY PROTEIN YOAB"/>
    <property type="match status" value="1"/>
</dbReference>
<gene>
    <name evidence="1" type="ORF">GRO01_15320</name>
</gene>
<comment type="caution">
    <text evidence="1">The sequence shown here is derived from an EMBL/GenBank/DDBJ whole genome shotgun (WGS) entry which is preliminary data.</text>
</comment>
<protein>
    <submittedName>
        <fullName evidence="1">Uncharacterized protein</fullName>
    </submittedName>
</protein>
<evidence type="ECO:0000313" key="2">
    <source>
        <dbReference type="Proteomes" id="UP000320772"/>
    </source>
</evidence>
<dbReference type="Proteomes" id="UP000320772">
    <property type="component" value="Unassembled WGS sequence"/>
</dbReference>
<sequence length="209" mass="23159">MLENILNIASRIDHNGTVLIIGENGAVLPQGRYRHPLCIQRSHNSPFQTVRYDVAIQGQPLRDKSGTGLIAQIIDPPSQDGHSPLFPPRRGIIMSRIIRTEPNAILSKAVEYHGFIFTQGVVAADLSKGIEEQTKSVLDQLDEILEVHGTDKTRILQAQIWVKDIADRTALNTVWSAWLPENMAPARACVQAVMADPKILVEIMLTTTK</sequence>
<dbReference type="InterPro" id="IPR006175">
    <property type="entry name" value="YjgF/YER057c/UK114"/>
</dbReference>
<dbReference type="EMBL" id="BJLY01000003">
    <property type="protein sequence ID" value="GEB03956.1"/>
    <property type="molecule type" value="Genomic_DNA"/>
</dbReference>
<dbReference type="CDD" id="cd06150">
    <property type="entry name" value="YjgF_YER057c_UK114_like_2"/>
    <property type="match status" value="1"/>
</dbReference>
<organism evidence="1 2">
    <name type="scientific">Gluconobacter roseus NBRC 3990</name>
    <dbReference type="NCBI Taxonomy" id="1307950"/>
    <lineage>
        <taxon>Bacteria</taxon>
        <taxon>Pseudomonadati</taxon>
        <taxon>Pseudomonadota</taxon>
        <taxon>Alphaproteobacteria</taxon>
        <taxon>Acetobacterales</taxon>
        <taxon>Acetobacteraceae</taxon>
        <taxon>Gluconobacter</taxon>
    </lineage>
</organism>
<proteinExistence type="predicted"/>
<dbReference type="Gene3D" id="3.30.1330.40">
    <property type="entry name" value="RutC-like"/>
    <property type="match status" value="1"/>
</dbReference>
<dbReference type="STRING" id="586239.AD943_00615"/>
<dbReference type="PANTHER" id="PTHR47328">
    <property type="match status" value="1"/>
</dbReference>
<evidence type="ECO:0000313" key="1">
    <source>
        <dbReference type="EMBL" id="GEB03956.1"/>
    </source>
</evidence>
<dbReference type="SUPFAM" id="SSF55298">
    <property type="entry name" value="YjgF-like"/>
    <property type="match status" value="1"/>
</dbReference>
<keyword evidence="2" id="KW-1185">Reference proteome</keyword>
<accession>A0A4Y3M7T3</accession>
<dbReference type="InterPro" id="IPR035959">
    <property type="entry name" value="RutC-like_sf"/>
</dbReference>
<dbReference type="Pfam" id="PF01042">
    <property type="entry name" value="Ribonuc_L-PSP"/>
    <property type="match status" value="1"/>
</dbReference>
<reference evidence="1 2" key="1">
    <citation type="submission" date="2019-06" db="EMBL/GenBank/DDBJ databases">
        <title>Whole genome shotgun sequence of Gluconobacter roseus NBRC 3990.</title>
        <authorList>
            <person name="Hosoyama A."/>
            <person name="Uohara A."/>
            <person name="Ohji S."/>
            <person name="Ichikawa N."/>
        </authorList>
    </citation>
    <scope>NUCLEOTIDE SEQUENCE [LARGE SCALE GENOMIC DNA]</scope>
    <source>
        <strain evidence="1 2">NBRC 3990</strain>
    </source>
</reference>
<dbReference type="InterPro" id="IPR035709">
    <property type="entry name" value="YoaB-like"/>
</dbReference>
<name>A0A4Y3M7T3_9PROT</name>
<dbReference type="AlphaFoldDB" id="A0A4Y3M7T3"/>